<keyword evidence="7" id="KW-1185">Reference proteome</keyword>
<protein>
    <submittedName>
        <fullName evidence="6">Uncharacterized protein</fullName>
    </submittedName>
</protein>
<dbReference type="Gene3D" id="1.20.120.1240">
    <property type="entry name" value="Dynamin, middle domain"/>
    <property type="match status" value="1"/>
</dbReference>
<dbReference type="InterPro" id="IPR000375">
    <property type="entry name" value="Dynamin_stalk"/>
</dbReference>
<evidence type="ECO:0000256" key="1">
    <source>
        <dbReference type="ARBA" id="ARBA00022741"/>
    </source>
</evidence>
<dbReference type="InterPro" id="IPR020850">
    <property type="entry name" value="GED_dom"/>
</dbReference>
<dbReference type="SUPFAM" id="SSF52540">
    <property type="entry name" value="P-loop containing nucleoside triphosphate hydrolases"/>
    <property type="match status" value="1"/>
</dbReference>
<comment type="caution">
    <text evidence="6">The sequence shown here is derived from an EMBL/GenBank/DDBJ whole genome shotgun (WGS) entry which is preliminary data.</text>
</comment>
<accession>A0ABR1SVQ9</accession>
<reference evidence="6 7" key="1">
    <citation type="submission" date="2023-01" db="EMBL/GenBank/DDBJ databases">
        <title>Analysis of 21 Apiospora genomes using comparative genomics revels a genus with tremendous synthesis potential of carbohydrate active enzymes and secondary metabolites.</title>
        <authorList>
            <person name="Sorensen T."/>
        </authorList>
    </citation>
    <scope>NUCLEOTIDE SEQUENCE [LARGE SCALE GENOMIC DNA]</scope>
    <source>
        <strain evidence="6 7">CBS 135458</strain>
    </source>
</reference>
<feature type="region of interest" description="Disordered" evidence="3">
    <location>
        <begin position="663"/>
        <end position="723"/>
    </location>
</feature>
<dbReference type="InterPro" id="IPR027417">
    <property type="entry name" value="P-loop_NTPase"/>
</dbReference>
<feature type="compositionally biased region" description="Acidic residues" evidence="3">
    <location>
        <begin position="709"/>
        <end position="723"/>
    </location>
</feature>
<dbReference type="CDD" id="cd08771">
    <property type="entry name" value="DLP_1"/>
    <property type="match status" value="1"/>
</dbReference>
<dbReference type="GeneID" id="92099650"/>
<feature type="domain" description="GED" evidence="4">
    <location>
        <begin position="560"/>
        <end position="651"/>
    </location>
</feature>
<name>A0ABR1SVQ9_9PEZI</name>
<proteinExistence type="predicted"/>
<dbReference type="Gene3D" id="3.40.50.300">
    <property type="entry name" value="P-loop containing nucleotide triphosphate hydrolases"/>
    <property type="match status" value="1"/>
</dbReference>
<dbReference type="Pfam" id="PF01031">
    <property type="entry name" value="Dynamin_M"/>
    <property type="match status" value="1"/>
</dbReference>
<evidence type="ECO:0000259" key="5">
    <source>
        <dbReference type="PROSITE" id="PS51718"/>
    </source>
</evidence>
<dbReference type="PRINTS" id="PR00195">
    <property type="entry name" value="DYNAMIN"/>
</dbReference>
<evidence type="ECO:0000256" key="3">
    <source>
        <dbReference type="SAM" id="MobiDB-lite"/>
    </source>
</evidence>
<dbReference type="PROSITE" id="PS51718">
    <property type="entry name" value="G_DYNAMIN_2"/>
    <property type="match status" value="1"/>
</dbReference>
<dbReference type="EMBL" id="JAQQWL010000016">
    <property type="protein sequence ID" value="KAK8038411.1"/>
    <property type="molecule type" value="Genomic_DNA"/>
</dbReference>
<dbReference type="Proteomes" id="UP001480595">
    <property type="component" value="Unassembled WGS sequence"/>
</dbReference>
<dbReference type="InterPro" id="IPR030381">
    <property type="entry name" value="G_DYNAMIN_dom"/>
</dbReference>
<evidence type="ECO:0000313" key="6">
    <source>
        <dbReference type="EMBL" id="KAK8038411.1"/>
    </source>
</evidence>
<dbReference type="RefSeq" id="XP_066708263.1">
    <property type="nucleotide sequence ID" value="XM_066866587.1"/>
</dbReference>
<dbReference type="SMART" id="SM00053">
    <property type="entry name" value="DYNc"/>
    <property type="match status" value="1"/>
</dbReference>
<evidence type="ECO:0000259" key="4">
    <source>
        <dbReference type="PROSITE" id="PS51388"/>
    </source>
</evidence>
<dbReference type="PROSITE" id="PS51388">
    <property type="entry name" value="GED"/>
    <property type="match status" value="1"/>
</dbReference>
<gene>
    <name evidence="6" type="ORF">PG994_015178</name>
</gene>
<dbReference type="PANTHER" id="PTHR11566:SF149">
    <property type="entry name" value="GTPASE, PUTATIVE (AFU_ORTHOLOGUE AFUA_6G11890)-RELATED"/>
    <property type="match status" value="1"/>
</dbReference>
<organism evidence="6 7">
    <name type="scientific">Apiospora phragmitis</name>
    <dbReference type="NCBI Taxonomy" id="2905665"/>
    <lineage>
        <taxon>Eukaryota</taxon>
        <taxon>Fungi</taxon>
        <taxon>Dikarya</taxon>
        <taxon>Ascomycota</taxon>
        <taxon>Pezizomycotina</taxon>
        <taxon>Sordariomycetes</taxon>
        <taxon>Xylariomycetidae</taxon>
        <taxon>Amphisphaeriales</taxon>
        <taxon>Apiosporaceae</taxon>
        <taxon>Apiospora</taxon>
    </lineage>
</organism>
<dbReference type="Pfam" id="PF00350">
    <property type="entry name" value="Dynamin_N"/>
    <property type="match status" value="1"/>
</dbReference>
<evidence type="ECO:0000313" key="7">
    <source>
        <dbReference type="Proteomes" id="UP001480595"/>
    </source>
</evidence>
<dbReference type="PANTHER" id="PTHR11566">
    <property type="entry name" value="DYNAMIN"/>
    <property type="match status" value="1"/>
</dbReference>
<sequence length="723" mass="80092">MDSAPAVGSKLLQSQDHRDLLDIIDTLRAQGISRFVDLPQIIVCGDQSSGKSSVLEAISGMSFPTKDTLCTRFATELILRRNPSVGLHISIHPGPGRSPKEKQRLEAFKYTYDDLEIGQAIEQAKETMRLGGSDNVFSTDVLRVEVSGPSQPHLTIVDLPGLFLAGNKDQTEADAKLVESLVLSYMKKPRSIILAVVSAKSDFALQQVTRHARVLDPQGTRTLGLITKPDTLDEGSDSERFYMELAQNEDVQFRLGWHKGGRLLLTRRLDCLDASQLGVASLKISLSQVLRDQILRQLPNVLDDVSTGIQKCGEKLARLGAARSTVPEQRRYLLKASMEFSSLIRAATDGVYTHAFFANSGGPSAHVRRLRAVVQNTLSDFAKQMRTEGHARTIQEGEADDHDARCISRPDYIDEVKVLMKESRGRELPGTYQPLIVAELFRKQCKPWKGLVTDLSDRVLASGLTTVSSALRYVADEKTAESLLQEVVGPSMEDIRAGLSTKVEEILEPHISGHPITYNHYLAENVQKAQAMRYRRELEDQLKSYFDEGELKPDMDKLSCSMAADMMEAYYKVALKKLVDDISVLAIEQCLIQKLPALLSPETVYDLENDVVQCLAGESPESAVERTRTTEKLRVLEGGMAELKRLKRHEASMPITQSCELRVNDGFHSPNASAGPDEDARSEGDAWPVDIPTSELEEPVHGSDLELPINEEEQESQESEVSG</sequence>
<dbReference type="InterPro" id="IPR001401">
    <property type="entry name" value="Dynamin_GTPase"/>
</dbReference>
<dbReference type="InterPro" id="IPR045063">
    <property type="entry name" value="Dynamin_N"/>
</dbReference>
<feature type="domain" description="Dynamin-type G" evidence="5">
    <location>
        <begin position="35"/>
        <end position="339"/>
    </location>
</feature>
<keyword evidence="2" id="KW-0342">GTP-binding</keyword>
<dbReference type="InterPro" id="IPR022812">
    <property type="entry name" value="Dynamin"/>
</dbReference>
<keyword evidence="1" id="KW-0547">Nucleotide-binding</keyword>
<evidence type="ECO:0000256" key="2">
    <source>
        <dbReference type="ARBA" id="ARBA00023134"/>
    </source>
</evidence>